<dbReference type="GO" id="GO:0016298">
    <property type="term" value="F:lipase activity"/>
    <property type="evidence" value="ECO:0007669"/>
    <property type="project" value="TreeGrafter"/>
</dbReference>
<dbReference type="InterPro" id="IPR002918">
    <property type="entry name" value="Lipase_EstA/Esterase_EstB"/>
</dbReference>
<dbReference type="GO" id="GO:0016042">
    <property type="term" value="P:lipid catabolic process"/>
    <property type="evidence" value="ECO:0007669"/>
    <property type="project" value="InterPro"/>
</dbReference>
<reference evidence="1 2" key="1">
    <citation type="submission" date="2018-11" db="EMBL/GenBank/DDBJ databases">
        <authorList>
            <consortium name="Pathogen Informatics"/>
        </authorList>
    </citation>
    <scope>NUCLEOTIDE SEQUENCE [LARGE SCALE GENOMIC DNA]</scope>
</reference>
<sequence>MSVPACILGLLPVCNPSTGLYSGACPMESVFLNDINREQGYEGKHIFSIYSKTDQWVGYSVCYRLVLYNEKPTVKKKRLLQITTQVPGQHGEKVYENKNHDQTFQDSYEVQRQMVLTHNVV</sequence>
<protein>
    <submittedName>
        <fullName evidence="1">Uncharacterized protein</fullName>
    </submittedName>
</protein>
<proteinExistence type="predicted"/>
<evidence type="ECO:0000313" key="1">
    <source>
        <dbReference type="EMBL" id="VDN40617.1"/>
    </source>
</evidence>
<dbReference type="PANTHER" id="PTHR32015">
    <property type="entry name" value="FASTING INDUCED LIPASE"/>
    <property type="match status" value="1"/>
</dbReference>
<dbReference type="EMBL" id="UYRT01096098">
    <property type="protein sequence ID" value="VDN40617.1"/>
    <property type="molecule type" value="Genomic_DNA"/>
</dbReference>
<accession>A0A3P7P5T5</accession>
<name>A0A3P7P5T5_9BILA</name>
<dbReference type="OrthoDB" id="5800633at2759"/>
<dbReference type="Proteomes" id="UP000271098">
    <property type="component" value="Unassembled WGS sequence"/>
</dbReference>
<gene>
    <name evidence="1" type="ORF">GPUH_LOCUS22837</name>
</gene>
<evidence type="ECO:0000313" key="2">
    <source>
        <dbReference type="Proteomes" id="UP000271098"/>
    </source>
</evidence>
<keyword evidence="2" id="KW-1185">Reference proteome</keyword>
<dbReference type="PANTHER" id="PTHR32015:SF5">
    <property type="entry name" value="LIPASE RELATED"/>
    <property type="match status" value="1"/>
</dbReference>
<organism evidence="1 2">
    <name type="scientific">Gongylonema pulchrum</name>
    <dbReference type="NCBI Taxonomy" id="637853"/>
    <lineage>
        <taxon>Eukaryota</taxon>
        <taxon>Metazoa</taxon>
        <taxon>Ecdysozoa</taxon>
        <taxon>Nematoda</taxon>
        <taxon>Chromadorea</taxon>
        <taxon>Rhabditida</taxon>
        <taxon>Spirurina</taxon>
        <taxon>Spiruromorpha</taxon>
        <taxon>Spiruroidea</taxon>
        <taxon>Gongylonematidae</taxon>
        <taxon>Gongylonema</taxon>
    </lineage>
</organism>
<dbReference type="AlphaFoldDB" id="A0A3P7P5T5"/>
<dbReference type="Pfam" id="PF01674">
    <property type="entry name" value="Lipase_2"/>
    <property type="match status" value="1"/>
</dbReference>